<organism evidence="12 13">
    <name type="scientific">Paenibacillus roseopurpureus</name>
    <dbReference type="NCBI Taxonomy" id="2918901"/>
    <lineage>
        <taxon>Bacteria</taxon>
        <taxon>Bacillati</taxon>
        <taxon>Bacillota</taxon>
        <taxon>Bacilli</taxon>
        <taxon>Bacillales</taxon>
        <taxon>Paenibacillaceae</taxon>
        <taxon>Paenibacillus</taxon>
    </lineage>
</organism>
<name>A0AA96LJZ6_9BACL</name>
<evidence type="ECO:0000313" key="12">
    <source>
        <dbReference type="EMBL" id="WNR42383.1"/>
    </source>
</evidence>
<evidence type="ECO:0000256" key="4">
    <source>
        <dbReference type="ARBA" id="ARBA00022475"/>
    </source>
</evidence>
<keyword evidence="4" id="KW-1003">Cell membrane</keyword>
<evidence type="ECO:0000256" key="3">
    <source>
        <dbReference type="ARBA" id="ARBA00022448"/>
    </source>
</evidence>
<feature type="transmembrane region" description="Helical" evidence="10">
    <location>
        <begin position="222"/>
        <end position="240"/>
    </location>
</feature>
<reference evidence="12" key="1">
    <citation type="submission" date="2022-02" db="EMBL/GenBank/DDBJ databases">
        <title>Paenibacillus sp. MBLB1832 Whole Genome Shotgun Sequencing.</title>
        <authorList>
            <person name="Hwang C.Y."/>
            <person name="Cho E.-S."/>
            <person name="Seo M.-J."/>
        </authorList>
    </citation>
    <scope>NUCLEOTIDE SEQUENCE</scope>
    <source>
        <strain evidence="12">MBLB1832</strain>
    </source>
</reference>
<dbReference type="Gene3D" id="1.20.81.30">
    <property type="entry name" value="Type II secretion system (T2SS), domain F"/>
    <property type="match status" value="2"/>
</dbReference>
<feature type="domain" description="Type II secretion system protein GspF" evidence="11">
    <location>
        <begin position="276"/>
        <end position="397"/>
    </location>
</feature>
<keyword evidence="13" id="KW-1185">Reference proteome</keyword>
<evidence type="ECO:0000256" key="6">
    <source>
        <dbReference type="ARBA" id="ARBA00022692"/>
    </source>
</evidence>
<dbReference type="InterPro" id="IPR042094">
    <property type="entry name" value="T2SS_GspF_sf"/>
</dbReference>
<evidence type="ECO:0000313" key="13">
    <source>
        <dbReference type="Proteomes" id="UP001304650"/>
    </source>
</evidence>
<evidence type="ECO:0000256" key="5">
    <source>
        <dbReference type="ARBA" id="ARBA00022519"/>
    </source>
</evidence>
<dbReference type="InterPro" id="IPR001992">
    <property type="entry name" value="T2SS_GspF/T4SS_PilC_CS"/>
</dbReference>
<evidence type="ECO:0000256" key="8">
    <source>
        <dbReference type="ARBA" id="ARBA00023136"/>
    </source>
</evidence>
<keyword evidence="6 9" id="KW-0812">Transmembrane</keyword>
<protein>
    <submittedName>
        <fullName evidence="12">Type II secretion system F family protein</fullName>
    </submittedName>
</protein>
<dbReference type="PANTHER" id="PTHR30012:SF0">
    <property type="entry name" value="TYPE II SECRETION SYSTEM PROTEIN F-RELATED"/>
    <property type="match status" value="1"/>
</dbReference>
<evidence type="ECO:0000256" key="1">
    <source>
        <dbReference type="ARBA" id="ARBA00004429"/>
    </source>
</evidence>
<dbReference type="Pfam" id="PF00482">
    <property type="entry name" value="T2SSF"/>
    <property type="match status" value="2"/>
</dbReference>
<dbReference type="EMBL" id="CP130319">
    <property type="protein sequence ID" value="WNR42383.1"/>
    <property type="molecule type" value="Genomic_DNA"/>
</dbReference>
<dbReference type="AlphaFoldDB" id="A0AA96LJZ6"/>
<feature type="transmembrane region" description="Helical" evidence="10">
    <location>
        <begin position="378"/>
        <end position="399"/>
    </location>
</feature>
<proteinExistence type="inferred from homology"/>
<comment type="similarity">
    <text evidence="2 9">Belongs to the GSP F family.</text>
</comment>
<keyword evidence="8 10" id="KW-0472">Membrane</keyword>
<keyword evidence="3 9" id="KW-0813">Transport</keyword>
<evidence type="ECO:0000256" key="7">
    <source>
        <dbReference type="ARBA" id="ARBA00022989"/>
    </source>
</evidence>
<accession>A0AA96LJZ6</accession>
<comment type="subcellular location">
    <subcellularLocation>
        <location evidence="1">Cell inner membrane</location>
        <topology evidence="1">Multi-pass membrane protein</topology>
    </subcellularLocation>
    <subcellularLocation>
        <location evidence="9">Cell membrane</location>
        <topology evidence="9">Multi-pass membrane protein</topology>
    </subcellularLocation>
</comment>
<dbReference type="PRINTS" id="PR00812">
    <property type="entry name" value="BCTERIALGSPF"/>
</dbReference>
<keyword evidence="7 10" id="KW-1133">Transmembrane helix</keyword>
<dbReference type="InterPro" id="IPR003004">
    <property type="entry name" value="GspF/PilC"/>
</dbReference>
<keyword evidence="5" id="KW-0997">Cell inner membrane</keyword>
<dbReference type="KEGG" id="proo:MJB10_14695"/>
<sequence>MNTKLANFTYEAVNENGKKMKGILKAQNKQLAITELRGKGMTIRSIQEKKATKMDLEIHIGRAVKLEDFVIFCRQFATLIRAGIQIDQAVAILEDQSMAKYLKAALGDISEKIRSGHPLSKGMDDHPKVFPAMFVNMIASGETGGNLDEVLDRMAEHYEKEHKTIQKVKSAMTYPIIVLFIAIGVVIFLLMKIVPTFASMFMEQGSQLPLITRFVMNSSDAIVHYWWMFLVGLVGLIVLYRSFASSEEGKFWVDTIKFRIPVFGIILKKAAVARMARTMSSLFVSAVPVLQALDVTEKVVGNRVIAKVLRDAKDSLQQGKMLSEPIQKSGIFPKMVVQMLIIGEETGQVDNMLAKIADFFEADVDQSVDRLKAVIEPLMLLFVSGIVGVIVAAIMSPMFKMYDNFLN</sequence>
<gene>
    <name evidence="12" type="ORF">MJB10_14695</name>
</gene>
<dbReference type="PROSITE" id="PS00874">
    <property type="entry name" value="T2SP_F"/>
    <property type="match status" value="1"/>
</dbReference>
<feature type="domain" description="Type II secretion system protein GspF" evidence="11">
    <location>
        <begin position="72"/>
        <end position="195"/>
    </location>
</feature>
<evidence type="ECO:0000256" key="9">
    <source>
        <dbReference type="RuleBase" id="RU003923"/>
    </source>
</evidence>
<evidence type="ECO:0000256" key="10">
    <source>
        <dbReference type="SAM" id="Phobius"/>
    </source>
</evidence>
<dbReference type="InterPro" id="IPR018076">
    <property type="entry name" value="T2SS_GspF_dom"/>
</dbReference>
<dbReference type="FunFam" id="1.20.81.30:FF:000001">
    <property type="entry name" value="Type II secretion system protein F"/>
    <property type="match status" value="2"/>
</dbReference>
<dbReference type="Proteomes" id="UP001304650">
    <property type="component" value="Chromosome"/>
</dbReference>
<evidence type="ECO:0000259" key="11">
    <source>
        <dbReference type="Pfam" id="PF00482"/>
    </source>
</evidence>
<dbReference type="GO" id="GO:0009306">
    <property type="term" value="P:protein secretion"/>
    <property type="evidence" value="ECO:0007669"/>
    <property type="project" value="InterPro"/>
</dbReference>
<dbReference type="RefSeq" id="WP_314795763.1">
    <property type="nucleotide sequence ID" value="NZ_CP130319.1"/>
</dbReference>
<evidence type="ECO:0000256" key="2">
    <source>
        <dbReference type="ARBA" id="ARBA00005745"/>
    </source>
</evidence>
<feature type="transmembrane region" description="Helical" evidence="10">
    <location>
        <begin position="176"/>
        <end position="202"/>
    </location>
</feature>
<dbReference type="GO" id="GO:0005886">
    <property type="term" value="C:plasma membrane"/>
    <property type="evidence" value="ECO:0007669"/>
    <property type="project" value="UniProtKB-SubCell"/>
</dbReference>
<dbReference type="PANTHER" id="PTHR30012">
    <property type="entry name" value="GENERAL SECRETION PATHWAY PROTEIN"/>
    <property type="match status" value="1"/>
</dbReference>